<dbReference type="RefSeq" id="WP_371384927.1">
    <property type="nucleotide sequence ID" value="NZ_JBGLYH010000002.1"/>
</dbReference>
<proteinExistence type="predicted"/>
<keyword evidence="3" id="KW-1185">Reference proteome</keyword>
<reference evidence="2 3" key="1">
    <citation type="submission" date="2024-08" db="EMBL/GenBank/DDBJ databases">
        <title>Sulfate-reducing bacteria isolated from formation water of the oil field in Kazakhstan and description of Pseudodesulfovibrio sp.</title>
        <authorList>
            <person name="Bidzhieva S.K."/>
            <person name="Tourova T.P."/>
            <person name="Grouzdev D.S."/>
            <person name="Beletsky A.V."/>
            <person name="Sokolova D.S."/>
            <person name="Samigullina S.R."/>
            <person name="Poltaraus A.B."/>
            <person name="Avtukh A.N."/>
            <person name="Tereshina V.M."/>
            <person name="Zhaparov N.S."/>
            <person name="Mardanov A.V."/>
            <person name="Nazina T.N."/>
        </authorList>
    </citation>
    <scope>NUCLEOTIDE SEQUENCE [LARGE SCALE GENOMIC DNA]</scope>
    <source>
        <strain evidence="2 3">9FUS</strain>
    </source>
</reference>
<keyword evidence="1" id="KW-0472">Membrane</keyword>
<protein>
    <submittedName>
        <fullName evidence="2">Uncharacterized protein</fullName>
    </submittedName>
</protein>
<feature type="transmembrane region" description="Helical" evidence="1">
    <location>
        <begin position="52"/>
        <end position="73"/>
    </location>
</feature>
<evidence type="ECO:0000313" key="2">
    <source>
        <dbReference type="EMBL" id="MEZ7195376.1"/>
    </source>
</evidence>
<keyword evidence="1" id="KW-0812">Transmembrane</keyword>
<accession>A0ABV4JXD3</accession>
<organism evidence="2 3">
    <name type="scientific">Pseudodesulfovibrio karagichevae</name>
    <dbReference type="NCBI Taxonomy" id="3239305"/>
    <lineage>
        <taxon>Bacteria</taxon>
        <taxon>Pseudomonadati</taxon>
        <taxon>Thermodesulfobacteriota</taxon>
        <taxon>Desulfovibrionia</taxon>
        <taxon>Desulfovibrionales</taxon>
        <taxon>Desulfovibrionaceae</taxon>
    </lineage>
</organism>
<comment type="caution">
    <text evidence="2">The sequence shown here is derived from an EMBL/GenBank/DDBJ whole genome shotgun (WGS) entry which is preliminary data.</text>
</comment>
<dbReference type="Proteomes" id="UP001568698">
    <property type="component" value="Unassembled WGS sequence"/>
</dbReference>
<evidence type="ECO:0000313" key="3">
    <source>
        <dbReference type="Proteomes" id="UP001568698"/>
    </source>
</evidence>
<sequence length="246" mass="25587">MTLRYIMTPEKLLTVFGVITAIALAALSVSAPKLLAAIFDPAPVPSWCWKAITGVSGIILMVSLVLMVGLSFWPSKTEEILHNVATGGRGGNAKVTGNNAVAIGGRGGEGGVGEGKGGTGGSAEVVGDNAIAVGGDGGNAGQPDGRGGRRAISPAQRIGSSTDMWKYGCGGRGANAPEYDRRLSVLTEIRSEYMAMFPDDVIFIQAGIDPVPTDWVNARLREKGEGWRIGVDIIDGGYVMPSLEER</sequence>
<name>A0ABV4JXD3_9BACT</name>
<gene>
    <name evidence="2" type="ORF">AB6M95_01325</name>
</gene>
<dbReference type="EMBL" id="JBGLYH010000002">
    <property type="protein sequence ID" value="MEZ7195376.1"/>
    <property type="molecule type" value="Genomic_DNA"/>
</dbReference>
<keyword evidence="1" id="KW-1133">Transmembrane helix</keyword>
<evidence type="ECO:0000256" key="1">
    <source>
        <dbReference type="SAM" id="Phobius"/>
    </source>
</evidence>